<dbReference type="EMBL" id="CP005384">
    <property type="protein sequence ID" value="AGO16346.1"/>
    <property type="molecule type" value="Genomic_DNA"/>
</dbReference>
<organism evidence="1 2">
    <name type="scientific">Glaesserella parasuis ZJ0906</name>
    <dbReference type="NCBI Taxonomy" id="1322346"/>
    <lineage>
        <taxon>Bacteria</taxon>
        <taxon>Pseudomonadati</taxon>
        <taxon>Pseudomonadota</taxon>
        <taxon>Gammaproteobacteria</taxon>
        <taxon>Pasteurellales</taxon>
        <taxon>Pasteurellaceae</taxon>
        <taxon>Glaesserella</taxon>
    </lineage>
</organism>
<dbReference type="AlphaFoldDB" id="A0A806J9L3"/>
<reference evidence="1 2" key="1">
    <citation type="journal article" date="2013" name="PLoS ONE">
        <title>Complete Genome Analysis of a Haemophilus parasuis Serovar 12 Strain from China.</title>
        <authorList>
            <person name="Li Y."/>
            <person name="Kwok A.H."/>
            <person name="Jiang J."/>
            <person name="Zou Y."/>
            <person name="Zheng F."/>
            <person name="Chen P."/>
            <person name="Hou C."/>
            <person name="Leung F.C."/>
            <person name="Jiang P."/>
        </authorList>
    </citation>
    <scope>NUCLEOTIDE SEQUENCE [LARGE SCALE GENOMIC DNA]</scope>
    <source>
        <strain evidence="1 2">ZJ0906</strain>
    </source>
</reference>
<gene>
    <name evidence="1" type="ORF">K756_05780</name>
</gene>
<dbReference type="Proteomes" id="UP000014672">
    <property type="component" value="Chromosome"/>
</dbReference>
<proteinExistence type="predicted"/>
<sequence>MENTTKMLFDKKSVATLLDVSVPTINRRMKNDKHFPKPLLIGGKNFWSNEQINHYIDTIQSECTSTA</sequence>
<evidence type="ECO:0000313" key="1">
    <source>
        <dbReference type="EMBL" id="AGO16346.1"/>
    </source>
</evidence>
<evidence type="ECO:0000313" key="2">
    <source>
        <dbReference type="Proteomes" id="UP000014672"/>
    </source>
</evidence>
<dbReference type="KEGG" id="hpaz:K756_05780"/>
<accession>A0A806J9L3</accession>
<protein>
    <submittedName>
        <fullName evidence="1">Uncharacterized protein</fullName>
    </submittedName>
</protein>
<name>A0A806J9L3_GLAPU</name>